<dbReference type="Gene3D" id="3.40.109.10">
    <property type="entry name" value="NADH Oxidase"/>
    <property type="match status" value="1"/>
</dbReference>
<dbReference type="CDD" id="cd02136">
    <property type="entry name" value="PnbA_NfnB-like"/>
    <property type="match status" value="1"/>
</dbReference>
<evidence type="ECO:0000256" key="1">
    <source>
        <dbReference type="ARBA" id="ARBA00022630"/>
    </source>
</evidence>
<dbReference type="Proteomes" id="UP001500642">
    <property type="component" value="Unassembled WGS sequence"/>
</dbReference>
<comment type="caution">
    <text evidence="6">The sequence shown here is derived from an EMBL/GenBank/DDBJ whole genome shotgun (WGS) entry which is preliminary data.</text>
</comment>
<dbReference type="PANTHER" id="PTHR23026:SF90">
    <property type="entry name" value="IODOTYROSINE DEIODINASE 1"/>
    <property type="match status" value="1"/>
</dbReference>
<dbReference type="RefSeq" id="WP_345030650.1">
    <property type="nucleotide sequence ID" value="NZ_BAABGL010000004.1"/>
</dbReference>
<name>A0ABP8JAF9_9MICO</name>
<evidence type="ECO:0000313" key="7">
    <source>
        <dbReference type="Proteomes" id="UP001500642"/>
    </source>
</evidence>
<organism evidence="6 7">
    <name type="scientific">Brevibacterium pityocampae</name>
    <dbReference type="NCBI Taxonomy" id="506594"/>
    <lineage>
        <taxon>Bacteria</taxon>
        <taxon>Bacillati</taxon>
        <taxon>Actinomycetota</taxon>
        <taxon>Actinomycetes</taxon>
        <taxon>Micrococcales</taxon>
        <taxon>Brevibacteriaceae</taxon>
        <taxon>Brevibacterium</taxon>
    </lineage>
</organism>
<evidence type="ECO:0000256" key="3">
    <source>
        <dbReference type="ARBA" id="ARBA00023002"/>
    </source>
</evidence>
<dbReference type="Pfam" id="PF00881">
    <property type="entry name" value="Nitroreductase"/>
    <property type="match status" value="1"/>
</dbReference>
<evidence type="ECO:0000259" key="5">
    <source>
        <dbReference type="Pfam" id="PF00881"/>
    </source>
</evidence>
<keyword evidence="1" id="KW-0285">Flavoprotein</keyword>
<feature type="region of interest" description="Disordered" evidence="4">
    <location>
        <begin position="1"/>
        <end position="37"/>
    </location>
</feature>
<dbReference type="SUPFAM" id="SSF55469">
    <property type="entry name" value="FMN-dependent nitroreductase-like"/>
    <property type="match status" value="1"/>
</dbReference>
<sequence>MTSTDCSTGGGASAAAPADASSAVPEAPARPGADGRGRSFRTLLAERYSVRHFTGEPVTEEQLTAVLETAQRTPSWSNTQAWQVHVLTDEVLREIGRRLRAAVTARTQQKTVVSDLALPGRFTEEQMHRKRVTGYGRYESLGIDRKDRVGRFEASLANFEFFGAPVGLVITSTREVGPYGWVDTGAYIGTLQYAAWEAGLGACALGSIGMHADLIHRYLGLADDVDVIAGMALGHPDHAAPGNTYRTERAPLSEVVHRVETLND</sequence>
<feature type="compositionally biased region" description="Low complexity" evidence="4">
    <location>
        <begin position="13"/>
        <end position="29"/>
    </location>
</feature>
<accession>A0ABP8JAF9</accession>
<dbReference type="InterPro" id="IPR000415">
    <property type="entry name" value="Nitroreductase-like"/>
</dbReference>
<keyword evidence="2" id="KW-0288">FMN</keyword>
<reference evidence="7" key="1">
    <citation type="journal article" date="2019" name="Int. J. Syst. Evol. Microbiol.">
        <title>The Global Catalogue of Microorganisms (GCM) 10K type strain sequencing project: providing services to taxonomists for standard genome sequencing and annotation.</title>
        <authorList>
            <consortium name="The Broad Institute Genomics Platform"/>
            <consortium name="The Broad Institute Genome Sequencing Center for Infectious Disease"/>
            <person name="Wu L."/>
            <person name="Ma J."/>
        </authorList>
    </citation>
    <scope>NUCLEOTIDE SEQUENCE [LARGE SCALE GENOMIC DNA]</scope>
    <source>
        <strain evidence="7">JCM 17808</strain>
    </source>
</reference>
<evidence type="ECO:0000313" key="6">
    <source>
        <dbReference type="EMBL" id="GAA4387628.1"/>
    </source>
</evidence>
<gene>
    <name evidence="6" type="ORF">GCM10023167_11740</name>
</gene>
<proteinExistence type="predicted"/>
<keyword evidence="7" id="KW-1185">Reference proteome</keyword>
<keyword evidence="3" id="KW-0560">Oxidoreductase</keyword>
<evidence type="ECO:0000256" key="2">
    <source>
        <dbReference type="ARBA" id="ARBA00022643"/>
    </source>
</evidence>
<protein>
    <submittedName>
        <fullName evidence="6">Nitroreductase</fullName>
    </submittedName>
</protein>
<evidence type="ECO:0000256" key="4">
    <source>
        <dbReference type="SAM" id="MobiDB-lite"/>
    </source>
</evidence>
<dbReference type="PANTHER" id="PTHR23026">
    <property type="entry name" value="NADPH NITROREDUCTASE"/>
    <property type="match status" value="1"/>
</dbReference>
<dbReference type="InterPro" id="IPR029479">
    <property type="entry name" value="Nitroreductase"/>
</dbReference>
<feature type="domain" description="Nitroreductase" evidence="5">
    <location>
        <begin position="45"/>
        <end position="235"/>
    </location>
</feature>
<dbReference type="EMBL" id="BAABGL010000004">
    <property type="protein sequence ID" value="GAA4387628.1"/>
    <property type="molecule type" value="Genomic_DNA"/>
</dbReference>
<dbReference type="InterPro" id="IPR050627">
    <property type="entry name" value="Nitroreductase/BluB"/>
</dbReference>